<dbReference type="EMBL" id="BPLQ01009858">
    <property type="protein sequence ID" value="GIY47034.1"/>
    <property type="molecule type" value="Genomic_DNA"/>
</dbReference>
<organism evidence="1 2">
    <name type="scientific">Caerostris darwini</name>
    <dbReference type="NCBI Taxonomy" id="1538125"/>
    <lineage>
        <taxon>Eukaryota</taxon>
        <taxon>Metazoa</taxon>
        <taxon>Ecdysozoa</taxon>
        <taxon>Arthropoda</taxon>
        <taxon>Chelicerata</taxon>
        <taxon>Arachnida</taxon>
        <taxon>Araneae</taxon>
        <taxon>Araneomorphae</taxon>
        <taxon>Entelegynae</taxon>
        <taxon>Araneoidea</taxon>
        <taxon>Araneidae</taxon>
        <taxon>Caerostris</taxon>
    </lineage>
</organism>
<protein>
    <submittedName>
        <fullName evidence="1">Uncharacterized protein</fullName>
    </submittedName>
</protein>
<proteinExistence type="predicted"/>
<evidence type="ECO:0000313" key="1">
    <source>
        <dbReference type="EMBL" id="GIY47034.1"/>
    </source>
</evidence>
<comment type="caution">
    <text evidence="1">The sequence shown here is derived from an EMBL/GenBank/DDBJ whole genome shotgun (WGS) entry which is preliminary data.</text>
</comment>
<evidence type="ECO:0000313" key="2">
    <source>
        <dbReference type="Proteomes" id="UP001054837"/>
    </source>
</evidence>
<dbReference type="Proteomes" id="UP001054837">
    <property type="component" value="Unassembled WGS sequence"/>
</dbReference>
<gene>
    <name evidence="1" type="ORF">CDAR_125701</name>
</gene>
<sequence length="117" mass="13401">MGGQSPIRAASHLLRDVIACLEPLALFDFQMKSEKSVLTRPCVPTFRQKVLRNLSACTFILKNRAFLKLHTYSKKGTQRTKSKRFTNPFHTELLRLQSPNSCIKTQNKLSIDCSQYL</sequence>
<reference evidence="1 2" key="1">
    <citation type="submission" date="2021-06" db="EMBL/GenBank/DDBJ databases">
        <title>Caerostris darwini draft genome.</title>
        <authorList>
            <person name="Kono N."/>
            <person name="Arakawa K."/>
        </authorList>
    </citation>
    <scope>NUCLEOTIDE SEQUENCE [LARGE SCALE GENOMIC DNA]</scope>
</reference>
<accession>A0AAV4TPG9</accession>
<keyword evidence="2" id="KW-1185">Reference proteome</keyword>
<name>A0AAV4TPG9_9ARAC</name>
<dbReference type="AlphaFoldDB" id="A0AAV4TPG9"/>